<keyword evidence="1 5" id="KW-0489">Methyltransferase</keyword>
<dbReference type="FunFam" id="1.10.10.10:FF:000357">
    <property type="entry name" value="Caffeic acid 3-O-methyltransferase"/>
    <property type="match status" value="1"/>
</dbReference>
<organism evidence="5 6">
    <name type="scientific">Tripterygium wilfordii</name>
    <name type="common">Thunder God vine</name>
    <dbReference type="NCBI Taxonomy" id="458696"/>
    <lineage>
        <taxon>Eukaryota</taxon>
        <taxon>Viridiplantae</taxon>
        <taxon>Streptophyta</taxon>
        <taxon>Embryophyta</taxon>
        <taxon>Tracheophyta</taxon>
        <taxon>Spermatophyta</taxon>
        <taxon>Magnoliopsida</taxon>
        <taxon>eudicotyledons</taxon>
        <taxon>Gunneridae</taxon>
        <taxon>Pentapetalae</taxon>
        <taxon>rosids</taxon>
        <taxon>fabids</taxon>
        <taxon>Celastrales</taxon>
        <taxon>Celastraceae</taxon>
        <taxon>Tripterygium</taxon>
    </lineage>
</organism>
<name>A0A7J7BZP2_TRIWF</name>
<feature type="domain" description="O-methyltransferase dimerisation" evidence="4">
    <location>
        <begin position="18"/>
        <end position="91"/>
    </location>
</feature>
<evidence type="ECO:0000313" key="6">
    <source>
        <dbReference type="Proteomes" id="UP000593562"/>
    </source>
</evidence>
<evidence type="ECO:0000256" key="3">
    <source>
        <dbReference type="ARBA" id="ARBA00022691"/>
    </source>
</evidence>
<evidence type="ECO:0000256" key="2">
    <source>
        <dbReference type="ARBA" id="ARBA00022679"/>
    </source>
</evidence>
<dbReference type="Pfam" id="PF08100">
    <property type="entry name" value="Dimerisation"/>
    <property type="match status" value="1"/>
</dbReference>
<dbReference type="GO" id="GO:0032259">
    <property type="term" value="P:methylation"/>
    <property type="evidence" value="ECO:0007669"/>
    <property type="project" value="UniProtKB-KW"/>
</dbReference>
<dbReference type="InterPro" id="IPR036388">
    <property type="entry name" value="WH-like_DNA-bd_sf"/>
</dbReference>
<protein>
    <submittedName>
        <fullName evidence="5">Eugenol O-methyltransferase family protein</fullName>
    </submittedName>
</protein>
<dbReference type="AlphaFoldDB" id="A0A7J7BZP2"/>
<evidence type="ECO:0000259" key="4">
    <source>
        <dbReference type="Pfam" id="PF08100"/>
    </source>
</evidence>
<dbReference type="InParanoid" id="A0A7J7BZP2"/>
<dbReference type="GO" id="GO:0046983">
    <property type="term" value="F:protein dimerization activity"/>
    <property type="evidence" value="ECO:0007669"/>
    <property type="project" value="InterPro"/>
</dbReference>
<dbReference type="Proteomes" id="UP000593562">
    <property type="component" value="Unassembled WGS sequence"/>
</dbReference>
<comment type="caution">
    <text evidence="5">The sequence shown here is derived from an EMBL/GenBank/DDBJ whole genome shotgun (WGS) entry which is preliminary data.</text>
</comment>
<gene>
    <name evidence="5" type="ORF">HS088_TW22G01037</name>
</gene>
<dbReference type="PANTHER" id="PTHR11746">
    <property type="entry name" value="O-METHYLTRANSFERASE"/>
    <property type="match status" value="1"/>
</dbReference>
<evidence type="ECO:0000313" key="5">
    <source>
        <dbReference type="EMBL" id="KAF5727344.1"/>
    </source>
</evidence>
<accession>A0A7J7BZP2</accession>
<dbReference type="GO" id="GO:0008168">
    <property type="term" value="F:methyltransferase activity"/>
    <property type="evidence" value="ECO:0007669"/>
    <property type="project" value="UniProtKB-KW"/>
</dbReference>
<keyword evidence="6" id="KW-1185">Reference proteome</keyword>
<evidence type="ECO:0000256" key="1">
    <source>
        <dbReference type="ARBA" id="ARBA00022603"/>
    </source>
</evidence>
<keyword evidence="3" id="KW-0949">S-adenosyl-L-methionine</keyword>
<dbReference type="InterPro" id="IPR016461">
    <property type="entry name" value="COMT-like"/>
</dbReference>
<reference evidence="5 6" key="1">
    <citation type="journal article" date="2020" name="Nat. Commun.">
        <title>Genome of Tripterygium wilfordii and identification of cytochrome P450 involved in triptolide biosynthesis.</title>
        <authorList>
            <person name="Tu L."/>
            <person name="Su P."/>
            <person name="Zhang Z."/>
            <person name="Gao L."/>
            <person name="Wang J."/>
            <person name="Hu T."/>
            <person name="Zhou J."/>
            <person name="Zhang Y."/>
            <person name="Zhao Y."/>
            <person name="Liu Y."/>
            <person name="Song Y."/>
            <person name="Tong Y."/>
            <person name="Lu Y."/>
            <person name="Yang J."/>
            <person name="Xu C."/>
            <person name="Jia M."/>
            <person name="Peters R.J."/>
            <person name="Huang L."/>
            <person name="Gao W."/>
        </authorList>
    </citation>
    <scope>NUCLEOTIDE SEQUENCE [LARGE SCALE GENOMIC DNA]</scope>
    <source>
        <strain evidence="6">cv. XIE 37</strain>
        <tissue evidence="5">Leaf</tissue>
    </source>
</reference>
<dbReference type="EMBL" id="JAAARO010000022">
    <property type="protein sequence ID" value="KAF5727344.1"/>
    <property type="molecule type" value="Genomic_DNA"/>
</dbReference>
<dbReference type="SUPFAM" id="SSF46785">
    <property type="entry name" value="Winged helix' DNA-binding domain"/>
    <property type="match status" value="1"/>
</dbReference>
<proteinExistence type="predicted"/>
<keyword evidence="2 5" id="KW-0808">Transferase</keyword>
<sequence length="95" mass="10674">MRYEGENSKHEDTFAEAMQLPMSLVLPMTMQAAVDLGVLDIIAKAGPRLPVKNHEVKSMLDRILRLLASHNVISCDLRNSERVYSLSRISRNIAP</sequence>
<dbReference type="InterPro" id="IPR036390">
    <property type="entry name" value="WH_DNA-bd_sf"/>
</dbReference>
<dbReference type="Gene3D" id="1.10.10.10">
    <property type="entry name" value="Winged helix-like DNA-binding domain superfamily/Winged helix DNA-binding domain"/>
    <property type="match status" value="1"/>
</dbReference>
<dbReference type="InterPro" id="IPR012967">
    <property type="entry name" value="COMT_dimerisation"/>
</dbReference>